<dbReference type="Gene3D" id="3.30.110.90">
    <property type="entry name" value="Amidohydrolase"/>
    <property type="match status" value="2"/>
</dbReference>
<evidence type="ECO:0000313" key="4">
    <source>
        <dbReference type="Proteomes" id="UP001595616"/>
    </source>
</evidence>
<keyword evidence="1" id="KW-0732">Signal</keyword>
<reference evidence="4" key="1">
    <citation type="journal article" date="2019" name="Int. J. Syst. Evol. Microbiol.">
        <title>The Global Catalogue of Microorganisms (GCM) 10K type strain sequencing project: providing services to taxonomists for standard genome sequencing and annotation.</title>
        <authorList>
            <consortium name="The Broad Institute Genomics Platform"/>
            <consortium name="The Broad Institute Genome Sequencing Center for Infectious Disease"/>
            <person name="Wu L."/>
            <person name="Ma J."/>
        </authorList>
    </citation>
    <scope>NUCLEOTIDE SEQUENCE [LARGE SCALE GENOMIC DNA]</scope>
    <source>
        <strain evidence="4">CECT 7956</strain>
    </source>
</reference>
<proteinExistence type="predicted"/>
<organism evidence="3 4">
    <name type="scientific">Lacihabitans lacunae</name>
    <dbReference type="NCBI Taxonomy" id="1028214"/>
    <lineage>
        <taxon>Bacteria</taxon>
        <taxon>Pseudomonadati</taxon>
        <taxon>Bacteroidota</taxon>
        <taxon>Cytophagia</taxon>
        <taxon>Cytophagales</taxon>
        <taxon>Leadbetterellaceae</taxon>
        <taxon>Lacihabitans</taxon>
    </lineage>
</organism>
<name>A0ABV7YWL2_9BACT</name>
<feature type="domain" description="Amidohydrolase-related" evidence="2">
    <location>
        <begin position="368"/>
        <end position="436"/>
    </location>
</feature>
<gene>
    <name evidence="3" type="ORF">ACFOOI_12035</name>
</gene>
<dbReference type="PANTHER" id="PTHR43135:SF3">
    <property type="entry name" value="ALPHA-D-RIBOSE 1-METHYLPHOSPHONATE 5-TRIPHOSPHATE DIPHOSPHATASE"/>
    <property type="match status" value="1"/>
</dbReference>
<evidence type="ECO:0000256" key="1">
    <source>
        <dbReference type="SAM" id="SignalP"/>
    </source>
</evidence>
<dbReference type="InterPro" id="IPR032466">
    <property type="entry name" value="Metal_Hydrolase"/>
</dbReference>
<dbReference type="Gene3D" id="2.30.40.10">
    <property type="entry name" value="Urease, subunit C, domain 1"/>
    <property type="match status" value="2"/>
</dbReference>
<dbReference type="Pfam" id="PF01979">
    <property type="entry name" value="Amidohydro_1"/>
    <property type="match status" value="1"/>
</dbReference>
<evidence type="ECO:0000313" key="3">
    <source>
        <dbReference type="EMBL" id="MFC3811385.1"/>
    </source>
</evidence>
<evidence type="ECO:0000259" key="2">
    <source>
        <dbReference type="Pfam" id="PF01979"/>
    </source>
</evidence>
<dbReference type="EMBL" id="JBHRYQ010000001">
    <property type="protein sequence ID" value="MFC3811385.1"/>
    <property type="molecule type" value="Genomic_DNA"/>
</dbReference>
<keyword evidence="4" id="KW-1185">Reference proteome</keyword>
<dbReference type="InterPro" id="IPR011059">
    <property type="entry name" value="Metal-dep_hydrolase_composite"/>
</dbReference>
<accession>A0ABV7YWL2</accession>
<dbReference type="InterPro" id="IPR051781">
    <property type="entry name" value="Metallo-dep_Hydrolase"/>
</dbReference>
<dbReference type="Gene3D" id="1.20.58.520">
    <property type="entry name" value="Amidohydrolase"/>
    <property type="match status" value="1"/>
</dbReference>
<comment type="caution">
    <text evidence="3">The sequence shown here is derived from an EMBL/GenBank/DDBJ whole genome shotgun (WGS) entry which is preliminary data.</text>
</comment>
<dbReference type="SUPFAM" id="SSF51338">
    <property type="entry name" value="Composite domain of metallo-dependent hydrolases"/>
    <property type="match status" value="1"/>
</dbReference>
<protein>
    <submittedName>
        <fullName evidence="3">Amidohydrolase family protein</fullName>
    </submittedName>
</protein>
<sequence length="437" mass="49701">MNKKLLICLVLIFNFYFASGQEINLAITNCNIITMNSDRVLKNKTILISGDKIHSIVSSANWKNTNNIKTIDATNKFVIPALVDMHIHSNAYIDEFSMPMFLKHGITTVRVMAGNTYILNKRDSVKNNLLPNYPDIFVASELIDGDPPSFGNDHVGPIVTDASDIQKKIDEQMQSGYDFIKMYSRLNKDVFQTGLKYCKTQKIKSTHHMPTSIDKEDYFTKFTGEIQHLSGYARYSTKYDTLPKSVLLKNYDVPFDQISAQDIDEKKLRRAITKTIKYKIWNCPTLVLFYNQTDSLFCKSILENKIGEGLNELLGWWQSVGYGGSEKIENYNNFQLQTVNLLNKKGGLLLAGTDFPNPWLVPGLSLHQELERFVAAGLSNFEALKTATINPAKWFGNNYIKGTIEKNKQADLLILEDNPLVDIKNTQKIYKVIYKGE</sequence>
<dbReference type="Proteomes" id="UP001595616">
    <property type="component" value="Unassembled WGS sequence"/>
</dbReference>
<dbReference type="SUPFAM" id="SSF51556">
    <property type="entry name" value="Metallo-dependent hydrolases"/>
    <property type="match status" value="1"/>
</dbReference>
<dbReference type="RefSeq" id="WP_379838226.1">
    <property type="nucleotide sequence ID" value="NZ_JBHRYQ010000001.1"/>
</dbReference>
<feature type="chain" id="PRO_5047145706" evidence="1">
    <location>
        <begin position="21"/>
        <end position="437"/>
    </location>
</feature>
<dbReference type="Gene3D" id="3.40.50.10910">
    <property type="entry name" value="Amidohydrolase"/>
    <property type="match status" value="1"/>
</dbReference>
<dbReference type="InterPro" id="IPR006680">
    <property type="entry name" value="Amidohydro-rel"/>
</dbReference>
<feature type="signal peptide" evidence="1">
    <location>
        <begin position="1"/>
        <end position="20"/>
    </location>
</feature>
<dbReference type="PANTHER" id="PTHR43135">
    <property type="entry name" value="ALPHA-D-RIBOSE 1-METHYLPHOSPHONATE 5-TRIPHOSPHATE DIPHOSPHATASE"/>
    <property type="match status" value="1"/>
</dbReference>